<evidence type="ECO:0000256" key="2">
    <source>
        <dbReference type="ARBA" id="ARBA00022649"/>
    </source>
</evidence>
<organism evidence="3 4">
    <name type="scientific">Varibaculum cambriense</name>
    <dbReference type="NCBI Taxonomy" id="184870"/>
    <lineage>
        <taxon>Bacteria</taxon>
        <taxon>Bacillati</taxon>
        <taxon>Actinomycetota</taxon>
        <taxon>Actinomycetes</taxon>
        <taxon>Actinomycetales</taxon>
        <taxon>Actinomycetaceae</taxon>
        <taxon>Varibaculum</taxon>
    </lineage>
</organism>
<dbReference type="Proteomes" id="UP001200537">
    <property type="component" value="Unassembled WGS sequence"/>
</dbReference>
<reference evidence="3" key="1">
    <citation type="submission" date="2022-01" db="EMBL/GenBank/DDBJ databases">
        <title>Collection of gut derived symbiotic bacterial strains cultured from healthy donors.</title>
        <authorList>
            <person name="Lin H."/>
            <person name="Kohout C."/>
            <person name="Waligurski E."/>
            <person name="Pamer E.G."/>
        </authorList>
    </citation>
    <scope>NUCLEOTIDE SEQUENCE</scope>
    <source>
        <strain evidence="3">DFI.7.46</strain>
    </source>
</reference>
<dbReference type="Gene3D" id="1.10.1220.10">
    <property type="entry name" value="Met repressor-like"/>
    <property type="match status" value="1"/>
</dbReference>
<sequence length="93" mass="10288">MATTNISIRMDAALKKEADQLFNEMGMNISTAFNIFVRQAIRERAIPFQIQLGNPNRETIAAMLEAEQIAKDPRVPGYASAREAFAAALSEDD</sequence>
<protein>
    <submittedName>
        <fullName evidence="3">Type II toxin-antitoxin system RelB/DinJ family antitoxin</fullName>
    </submittedName>
</protein>
<accession>A0AAJ1EXQ1</accession>
<dbReference type="Pfam" id="PF04221">
    <property type="entry name" value="RelB"/>
    <property type="match status" value="1"/>
</dbReference>
<keyword evidence="2" id="KW-1277">Toxin-antitoxin system</keyword>
<dbReference type="AlphaFoldDB" id="A0AAJ1EXQ1"/>
<evidence type="ECO:0000313" key="4">
    <source>
        <dbReference type="Proteomes" id="UP001200537"/>
    </source>
</evidence>
<dbReference type="RefSeq" id="WP_238127825.1">
    <property type="nucleotide sequence ID" value="NZ_CBCTPO010000002.1"/>
</dbReference>
<dbReference type="PANTHER" id="PTHR38781">
    <property type="entry name" value="ANTITOXIN DINJ-RELATED"/>
    <property type="match status" value="1"/>
</dbReference>
<dbReference type="NCBIfam" id="TIGR02384">
    <property type="entry name" value="RelB_DinJ"/>
    <property type="match status" value="1"/>
</dbReference>
<dbReference type="InterPro" id="IPR007337">
    <property type="entry name" value="RelB/DinJ"/>
</dbReference>
<dbReference type="GO" id="GO:0006351">
    <property type="term" value="P:DNA-templated transcription"/>
    <property type="evidence" value="ECO:0007669"/>
    <property type="project" value="TreeGrafter"/>
</dbReference>
<comment type="similarity">
    <text evidence="1">Belongs to the RelB/DinJ antitoxin family.</text>
</comment>
<gene>
    <name evidence="3" type="ORF">L0M99_03960</name>
</gene>
<proteinExistence type="inferred from homology"/>
<dbReference type="EMBL" id="JAKNHJ010000006">
    <property type="protein sequence ID" value="MCG4617650.1"/>
    <property type="molecule type" value="Genomic_DNA"/>
</dbReference>
<dbReference type="GO" id="GO:0006355">
    <property type="term" value="P:regulation of DNA-templated transcription"/>
    <property type="evidence" value="ECO:0007669"/>
    <property type="project" value="InterPro"/>
</dbReference>
<comment type="caution">
    <text evidence="3">The sequence shown here is derived from an EMBL/GenBank/DDBJ whole genome shotgun (WGS) entry which is preliminary data.</text>
</comment>
<dbReference type="PANTHER" id="PTHR38781:SF1">
    <property type="entry name" value="ANTITOXIN DINJ-RELATED"/>
    <property type="match status" value="1"/>
</dbReference>
<evidence type="ECO:0000256" key="1">
    <source>
        <dbReference type="ARBA" id="ARBA00010562"/>
    </source>
</evidence>
<dbReference type="InterPro" id="IPR013321">
    <property type="entry name" value="Arc_rbn_hlx_hlx"/>
</dbReference>
<evidence type="ECO:0000313" key="3">
    <source>
        <dbReference type="EMBL" id="MCG4617650.1"/>
    </source>
</evidence>
<name>A0AAJ1EXQ1_9ACTO</name>